<dbReference type="InterPro" id="IPR005532">
    <property type="entry name" value="SUMF_dom"/>
</dbReference>
<dbReference type="PANTHER" id="PTHR23150">
    <property type="entry name" value="SULFATASE MODIFYING FACTOR 1, 2"/>
    <property type="match status" value="1"/>
</dbReference>
<proteinExistence type="predicted"/>
<dbReference type="PANTHER" id="PTHR23150:SF19">
    <property type="entry name" value="FORMYLGLYCINE-GENERATING ENZYME"/>
    <property type="match status" value="1"/>
</dbReference>
<dbReference type="InterPro" id="IPR051043">
    <property type="entry name" value="Sulfatase_Mod_Factor_Kinase"/>
</dbReference>
<sequence>MANYLEQKLVKVPRASYIYRVVHRVMEGDCQCEHGPIPVTVGPLQADVYPVTNHMYWLFMQESGYRPADDTNFLKHWVDGKYLEGDADKPVTNIDQNDARAYAAHYGKRLPKDFEWQYLAAGPDALKWPWGDKLDLSKGNFYTDALSRVDAYPQGVSPVGCMDMCGNSWEMVEDTHDDGCHFFTLLRGGCYYRAHHYWHAEGGPQPNDAHLKMHLLAPGMDRNATVGFRCVKDCDGEEL</sequence>
<keyword evidence="2" id="KW-0808">Transferase</keyword>
<dbReference type="Gene3D" id="3.90.1580.10">
    <property type="entry name" value="paralog of FGE (formylglycine-generating enzyme)"/>
    <property type="match status" value="1"/>
</dbReference>
<dbReference type="Pfam" id="PF03781">
    <property type="entry name" value="FGE-sulfatase"/>
    <property type="match status" value="1"/>
</dbReference>
<accession>A0A1C6J0A9</accession>
<dbReference type="InterPro" id="IPR016187">
    <property type="entry name" value="CTDL_fold"/>
</dbReference>
<dbReference type="SUPFAM" id="SSF56436">
    <property type="entry name" value="C-type lectin-like"/>
    <property type="match status" value="1"/>
</dbReference>
<reference evidence="2" key="1">
    <citation type="submission" date="2015-09" db="EMBL/GenBank/DDBJ databases">
        <authorList>
            <consortium name="Pathogen Informatics"/>
        </authorList>
    </citation>
    <scope>NUCLEOTIDE SEQUENCE</scope>
    <source>
        <strain evidence="2">2789STDY5834896</strain>
    </source>
</reference>
<dbReference type="InterPro" id="IPR042095">
    <property type="entry name" value="SUMF_sf"/>
</dbReference>
<dbReference type="EC" id="2.7.11.1" evidence="2"/>
<dbReference type="EMBL" id="FMHG01000001">
    <property type="protein sequence ID" value="SCJ75095.1"/>
    <property type="molecule type" value="Genomic_DNA"/>
</dbReference>
<dbReference type="GO" id="GO:0120147">
    <property type="term" value="F:formylglycine-generating oxidase activity"/>
    <property type="evidence" value="ECO:0007669"/>
    <property type="project" value="TreeGrafter"/>
</dbReference>
<evidence type="ECO:0000259" key="1">
    <source>
        <dbReference type="Pfam" id="PF03781"/>
    </source>
</evidence>
<keyword evidence="2" id="KW-0418">Kinase</keyword>
<feature type="domain" description="Sulfatase-modifying factor enzyme-like" evidence="1">
    <location>
        <begin position="39"/>
        <end position="232"/>
    </location>
</feature>
<gene>
    <name evidence="2" type="primary">pkn1</name>
    <name evidence="2" type="ORF">SAMEA3545359_01789</name>
</gene>
<name>A0A1C6J0A9_9FIRM</name>
<protein>
    <submittedName>
        <fullName evidence="2">Serine/threonine-protein kinase pkn1</fullName>
        <ecNumber evidence="2">2.7.11.1</ecNumber>
    </submittedName>
</protein>
<dbReference type="GO" id="GO:0004674">
    <property type="term" value="F:protein serine/threonine kinase activity"/>
    <property type="evidence" value="ECO:0007669"/>
    <property type="project" value="UniProtKB-EC"/>
</dbReference>
<evidence type="ECO:0000313" key="2">
    <source>
        <dbReference type="EMBL" id="SCJ75095.1"/>
    </source>
</evidence>
<organism evidence="2">
    <name type="scientific">uncultured Anaerotruncus sp</name>
    <dbReference type="NCBI Taxonomy" id="905011"/>
    <lineage>
        <taxon>Bacteria</taxon>
        <taxon>Bacillati</taxon>
        <taxon>Bacillota</taxon>
        <taxon>Clostridia</taxon>
        <taxon>Eubacteriales</taxon>
        <taxon>Oscillospiraceae</taxon>
        <taxon>Anaerotruncus</taxon>
        <taxon>environmental samples</taxon>
    </lineage>
</organism>
<dbReference type="AlphaFoldDB" id="A0A1C6J0A9"/>